<accession>A0A538S7R2</accession>
<dbReference type="GO" id="GO:0008168">
    <property type="term" value="F:methyltransferase activity"/>
    <property type="evidence" value="ECO:0007669"/>
    <property type="project" value="UniProtKB-UniRule"/>
</dbReference>
<dbReference type="Pfam" id="PF02574">
    <property type="entry name" value="S-methyl_trans"/>
    <property type="match status" value="1"/>
</dbReference>
<dbReference type="PANTHER" id="PTHR11103:SF18">
    <property type="entry name" value="SLR1189 PROTEIN"/>
    <property type="match status" value="1"/>
</dbReference>
<evidence type="ECO:0000256" key="2">
    <source>
        <dbReference type="ARBA" id="ARBA00022679"/>
    </source>
</evidence>
<name>A0A538S7R2_UNCEI</name>
<dbReference type="Gene3D" id="3.20.20.330">
    <property type="entry name" value="Homocysteine-binding-like domain"/>
    <property type="match status" value="1"/>
</dbReference>
<dbReference type="GO" id="GO:0032259">
    <property type="term" value="P:methylation"/>
    <property type="evidence" value="ECO:0007669"/>
    <property type="project" value="UniProtKB-KW"/>
</dbReference>
<dbReference type="EMBL" id="VBOR01000112">
    <property type="protein sequence ID" value="TMQ47405.1"/>
    <property type="molecule type" value="Genomic_DNA"/>
</dbReference>
<comment type="cofactor">
    <cofactor evidence="3">
        <name>Zn(2+)</name>
        <dbReference type="ChEBI" id="CHEBI:29105"/>
    </cofactor>
    <text evidence="3">Binds 1 zinc ion per subunit.</text>
</comment>
<dbReference type="InterPro" id="IPR036589">
    <property type="entry name" value="HCY_dom_sf"/>
</dbReference>
<dbReference type="PROSITE" id="PS50970">
    <property type="entry name" value="HCY"/>
    <property type="match status" value="1"/>
</dbReference>
<dbReference type="PIRSF" id="PIRSF037505">
    <property type="entry name" value="Betaine_HMT"/>
    <property type="match status" value="1"/>
</dbReference>
<evidence type="ECO:0000256" key="1">
    <source>
        <dbReference type="ARBA" id="ARBA00022603"/>
    </source>
</evidence>
<gene>
    <name evidence="6" type="ORF">E6K71_10035</name>
</gene>
<feature type="binding site" evidence="3 4">
    <location>
        <position position="216"/>
    </location>
    <ligand>
        <name>Zn(2+)</name>
        <dbReference type="ChEBI" id="CHEBI:29105"/>
    </ligand>
</feature>
<evidence type="ECO:0000256" key="3">
    <source>
        <dbReference type="PIRSR" id="PIRSR037505-2"/>
    </source>
</evidence>
<comment type="caution">
    <text evidence="6">The sequence shown here is derived from an EMBL/GenBank/DDBJ whole genome shotgun (WGS) entry which is preliminary data.</text>
</comment>
<feature type="domain" description="Hcy-binding" evidence="5">
    <location>
        <begin position="4"/>
        <end position="297"/>
    </location>
</feature>
<dbReference type="InterPro" id="IPR003726">
    <property type="entry name" value="HCY_dom"/>
</dbReference>
<dbReference type="PANTHER" id="PTHR11103">
    <property type="entry name" value="SLR1189 PROTEIN"/>
    <property type="match status" value="1"/>
</dbReference>
<organism evidence="6 7">
    <name type="scientific">Eiseniibacteriota bacterium</name>
    <dbReference type="NCBI Taxonomy" id="2212470"/>
    <lineage>
        <taxon>Bacteria</taxon>
        <taxon>Candidatus Eiseniibacteriota</taxon>
    </lineage>
</organism>
<feature type="binding site" evidence="3 4">
    <location>
        <position position="282"/>
    </location>
    <ligand>
        <name>Zn(2+)</name>
        <dbReference type="ChEBI" id="CHEBI:29105"/>
    </ligand>
</feature>
<feature type="binding site" evidence="3 4">
    <location>
        <position position="283"/>
    </location>
    <ligand>
        <name>Zn(2+)</name>
        <dbReference type="ChEBI" id="CHEBI:29105"/>
    </ligand>
</feature>
<proteinExistence type="predicted"/>
<keyword evidence="3 4" id="KW-0479">Metal-binding</keyword>
<keyword evidence="3 4" id="KW-0862">Zinc</keyword>
<dbReference type="InterPro" id="IPR017226">
    <property type="entry name" value="BHMT-like"/>
</dbReference>
<dbReference type="SUPFAM" id="SSF82282">
    <property type="entry name" value="Homocysteine S-methyltransferase"/>
    <property type="match status" value="1"/>
</dbReference>
<evidence type="ECO:0000256" key="4">
    <source>
        <dbReference type="PROSITE-ProRule" id="PRU00333"/>
    </source>
</evidence>
<keyword evidence="1 4" id="KW-0489">Methyltransferase</keyword>
<evidence type="ECO:0000259" key="5">
    <source>
        <dbReference type="PROSITE" id="PS50970"/>
    </source>
</evidence>
<protein>
    <submittedName>
        <fullName evidence="6">Homocysteine S-methyltransferase family protein</fullName>
    </submittedName>
</protein>
<sequence>MSRNNFRSRLNRGELILLDGAMGTELERRGIPTPLPLWSAAALLDHPDQVREIHEDYVRAGADVITADTFRTTPRALEKAGRAREEARVLTQRAVALAGEATDRARGAREVLVAGALAPLEDCYRPELTPDAELALREHTEQASFLARCGVDLILAETMNSIAEAMAAVRGAKATGLPVLVSFICKDGREVLSGESLEDAVRAVEPLKPDAVLVNCVGPETAAECLLTMGRATRVPLGCYPNAGEPDLDKRAWCFDPSWTPERFAEVAGTWLARGAQIIGGCCGTGPEHIRALRLALPPVLVE</sequence>
<dbReference type="GO" id="GO:0008270">
    <property type="term" value="F:zinc ion binding"/>
    <property type="evidence" value="ECO:0007669"/>
    <property type="project" value="InterPro"/>
</dbReference>
<dbReference type="AlphaFoldDB" id="A0A538S7R2"/>
<evidence type="ECO:0000313" key="6">
    <source>
        <dbReference type="EMBL" id="TMQ47405.1"/>
    </source>
</evidence>
<reference evidence="6 7" key="1">
    <citation type="journal article" date="2019" name="Nat. Microbiol.">
        <title>Mediterranean grassland soil C-N compound turnover is dependent on rainfall and depth, and is mediated by genomically divergent microorganisms.</title>
        <authorList>
            <person name="Diamond S."/>
            <person name="Andeer P.F."/>
            <person name="Li Z."/>
            <person name="Crits-Christoph A."/>
            <person name="Burstein D."/>
            <person name="Anantharaman K."/>
            <person name="Lane K.R."/>
            <person name="Thomas B.C."/>
            <person name="Pan C."/>
            <person name="Northen T.R."/>
            <person name="Banfield J.F."/>
        </authorList>
    </citation>
    <scope>NUCLEOTIDE SEQUENCE [LARGE SCALE GENOMIC DNA]</scope>
    <source>
        <strain evidence="6">WS_1</strain>
    </source>
</reference>
<evidence type="ECO:0000313" key="7">
    <source>
        <dbReference type="Proteomes" id="UP000316292"/>
    </source>
</evidence>
<dbReference type="Proteomes" id="UP000316292">
    <property type="component" value="Unassembled WGS sequence"/>
</dbReference>
<dbReference type="GO" id="GO:0009086">
    <property type="term" value="P:methionine biosynthetic process"/>
    <property type="evidence" value="ECO:0007669"/>
    <property type="project" value="InterPro"/>
</dbReference>
<keyword evidence="2 4" id="KW-0808">Transferase</keyword>